<dbReference type="Pfam" id="PF01458">
    <property type="entry name" value="SUFBD_core"/>
    <property type="match status" value="1"/>
</dbReference>
<proteinExistence type="inferred from homology"/>
<evidence type="ECO:0000259" key="3">
    <source>
        <dbReference type="Pfam" id="PF19295"/>
    </source>
</evidence>
<accession>A0A6I4VZI6</accession>
<evidence type="ECO:0000313" key="5">
    <source>
        <dbReference type="Proteomes" id="UP000430692"/>
    </source>
</evidence>
<evidence type="ECO:0000259" key="2">
    <source>
        <dbReference type="Pfam" id="PF01458"/>
    </source>
</evidence>
<feature type="domain" description="SUF system FeS cluster assembly SufBD core" evidence="2">
    <location>
        <begin position="168"/>
        <end position="400"/>
    </location>
</feature>
<sequence>MVPTMSAFSREQITQLSQSQSEPKWALEKRLEAFAAIENLPLPKLEKTNIDRWNFSQFQLHQVDATFSQPEQLPVEVNRLFLEDHSNILVQKNDAVVYQTQKALQQGVIFTSFANAFQQHETLLKKYLFQQETAHRISAIHQAFMQGGVFVYVPRNVTVELPLQTVFWLAGEEAAIFPHILVVAEENSRVEIVANFLDTDAGAALSNSVIETYVGQGAKVQIATVSQFGDSVVDVMDRFAQVGRDGDMEWIVADLSDGRIISKSTTNLEGAGGHVDVKSVAFGANEMRSNITSEIFHFGTHTTSDIQARSVMKDKATSILNSITKIEKGASKSDGQQTGKVLMLDPEARGDANPILLIDENDVTAGHAASVGRIDPLTLFYLMSRGISKNEASKLIIRGFLDTVIADIPSAALRASIHETIEGKFTS</sequence>
<protein>
    <submittedName>
        <fullName evidence="4">Fe-S cluster assembly protein SufD</fullName>
    </submittedName>
</protein>
<comment type="similarity">
    <text evidence="1">Belongs to the iron-sulfur cluster assembly SufBD family.</text>
</comment>
<dbReference type="InterPro" id="IPR045595">
    <property type="entry name" value="SufBD_N"/>
</dbReference>
<dbReference type="InterPro" id="IPR055346">
    <property type="entry name" value="Fe-S_cluster_assembly_SufBD"/>
</dbReference>
<dbReference type="SUPFAM" id="SSF101960">
    <property type="entry name" value="Stabilizer of iron transporter SufD"/>
    <property type="match status" value="1"/>
</dbReference>
<dbReference type="PANTHER" id="PTHR30508:SF1">
    <property type="entry name" value="UPF0051 PROTEIN ABCI8, CHLOROPLASTIC-RELATED"/>
    <property type="match status" value="1"/>
</dbReference>
<dbReference type="InterPro" id="IPR011542">
    <property type="entry name" value="SUF_FeS_clus_asmbl_SufD"/>
</dbReference>
<dbReference type="Proteomes" id="UP000430692">
    <property type="component" value="Unassembled WGS sequence"/>
</dbReference>
<dbReference type="EMBL" id="WUUL01000025">
    <property type="protein sequence ID" value="MXQ55968.1"/>
    <property type="molecule type" value="Genomic_DNA"/>
</dbReference>
<dbReference type="GO" id="GO:0016226">
    <property type="term" value="P:iron-sulfur cluster assembly"/>
    <property type="evidence" value="ECO:0007669"/>
    <property type="project" value="InterPro"/>
</dbReference>
<evidence type="ECO:0000256" key="1">
    <source>
        <dbReference type="ARBA" id="ARBA00043967"/>
    </source>
</evidence>
<evidence type="ECO:0000313" key="4">
    <source>
        <dbReference type="EMBL" id="MXQ55968.1"/>
    </source>
</evidence>
<reference evidence="4 5" key="1">
    <citation type="submission" date="2019-12" db="EMBL/GenBank/DDBJ databases">
        <title>Whole-genome analyses of novel actinobacteria.</title>
        <authorList>
            <person name="Sahin N."/>
            <person name="Saygin H."/>
        </authorList>
    </citation>
    <scope>NUCLEOTIDE SEQUENCE [LARGE SCALE GENOMIC DNA]</scope>
    <source>
        <strain evidence="4 5">KC615</strain>
    </source>
</reference>
<comment type="caution">
    <text evidence="4">The sequence shown here is derived from an EMBL/GenBank/DDBJ whole genome shotgun (WGS) entry which is preliminary data.</text>
</comment>
<name>A0A6I4VZI6_9BACL</name>
<dbReference type="Pfam" id="PF19295">
    <property type="entry name" value="SufBD_N"/>
    <property type="match status" value="1"/>
</dbReference>
<feature type="domain" description="SUF system FeS cluster assembly SufBD N-terminal" evidence="3">
    <location>
        <begin position="28"/>
        <end position="164"/>
    </location>
</feature>
<dbReference type="PANTHER" id="PTHR30508">
    <property type="entry name" value="FES CLUSTER ASSEMBLY PROTEIN SUF"/>
    <property type="match status" value="1"/>
</dbReference>
<gene>
    <name evidence="4" type="primary">sufD</name>
    <name evidence="4" type="ORF">GSM42_20025</name>
</gene>
<dbReference type="InterPro" id="IPR000825">
    <property type="entry name" value="SUF_FeS_clus_asmbl_SufBD_core"/>
</dbReference>
<keyword evidence="5" id="KW-1185">Reference proteome</keyword>
<organism evidence="4 5">
    <name type="scientific">Shimazuella alba</name>
    <dbReference type="NCBI Taxonomy" id="2690964"/>
    <lineage>
        <taxon>Bacteria</taxon>
        <taxon>Bacillati</taxon>
        <taxon>Bacillota</taxon>
        <taxon>Bacilli</taxon>
        <taxon>Bacillales</taxon>
        <taxon>Thermoactinomycetaceae</taxon>
        <taxon>Shimazuella</taxon>
    </lineage>
</organism>
<dbReference type="NCBIfam" id="TIGR01981">
    <property type="entry name" value="sufD"/>
    <property type="match status" value="1"/>
</dbReference>
<dbReference type="AlphaFoldDB" id="A0A6I4VZI6"/>
<dbReference type="InterPro" id="IPR037284">
    <property type="entry name" value="SUF_FeS_clus_asmbl_SufBD_sf"/>
</dbReference>